<proteinExistence type="predicted"/>
<name>A0AA38PGS9_9AGAR</name>
<gene>
    <name evidence="2" type="ORF">F5878DRAFT_607129</name>
</gene>
<dbReference type="InterPro" id="IPR046528">
    <property type="entry name" value="DUF6593"/>
</dbReference>
<dbReference type="Pfam" id="PF20236">
    <property type="entry name" value="DUF6593"/>
    <property type="match status" value="1"/>
</dbReference>
<organism evidence="2 3">
    <name type="scientific">Lentinula raphanica</name>
    <dbReference type="NCBI Taxonomy" id="153919"/>
    <lineage>
        <taxon>Eukaryota</taxon>
        <taxon>Fungi</taxon>
        <taxon>Dikarya</taxon>
        <taxon>Basidiomycota</taxon>
        <taxon>Agaricomycotina</taxon>
        <taxon>Agaricomycetes</taxon>
        <taxon>Agaricomycetidae</taxon>
        <taxon>Agaricales</taxon>
        <taxon>Marasmiineae</taxon>
        <taxon>Omphalotaceae</taxon>
        <taxon>Lentinula</taxon>
    </lineage>
</organism>
<evidence type="ECO:0000259" key="1">
    <source>
        <dbReference type="Pfam" id="PF20236"/>
    </source>
</evidence>
<evidence type="ECO:0000313" key="3">
    <source>
        <dbReference type="Proteomes" id="UP001163846"/>
    </source>
</evidence>
<dbReference type="EMBL" id="MU805999">
    <property type="protein sequence ID" value="KAJ3842664.1"/>
    <property type="molecule type" value="Genomic_DNA"/>
</dbReference>
<keyword evidence="3" id="KW-1185">Reference proteome</keyword>
<accession>A0AA38PGS9</accession>
<comment type="caution">
    <text evidence="2">The sequence shown here is derived from an EMBL/GenBank/DDBJ whole genome shotgun (WGS) entry which is preliminary data.</text>
</comment>
<dbReference type="AlphaFoldDB" id="A0AA38PGS9"/>
<reference evidence="2" key="1">
    <citation type="submission" date="2022-08" db="EMBL/GenBank/DDBJ databases">
        <authorList>
            <consortium name="DOE Joint Genome Institute"/>
            <person name="Min B."/>
            <person name="Riley R."/>
            <person name="Sierra-Patev S."/>
            <person name="Naranjo-Ortiz M."/>
            <person name="Looney B."/>
            <person name="Konkel Z."/>
            <person name="Slot J.C."/>
            <person name="Sakamoto Y."/>
            <person name="Steenwyk J.L."/>
            <person name="Rokas A."/>
            <person name="Carro J."/>
            <person name="Camarero S."/>
            <person name="Ferreira P."/>
            <person name="Molpeceres G."/>
            <person name="Ruiz-Duenas F.J."/>
            <person name="Serrano A."/>
            <person name="Henrissat B."/>
            <person name="Drula E."/>
            <person name="Hughes K.W."/>
            <person name="Mata J.L."/>
            <person name="Ishikawa N.K."/>
            <person name="Vargas-Isla R."/>
            <person name="Ushijima S."/>
            <person name="Smith C.A."/>
            <person name="Ahrendt S."/>
            <person name="Andreopoulos W."/>
            <person name="He G."/>
            <person name="Labutti K."/>
            <person name="Lipzen A."/>
            <person name="Ng V."/>
            <person name="Sandor L."/>
            <person name="Barry K."/>
            <person name="Martinez A.T."/>
            <person name="Xiao Y."/>
            <person name="Gibbons J.G."/>
            <person name="Terashima K."/>
            <person name="Hibbett D.S."/>
            <person name="Grigoriev I.V."/>
        </authorList>
    </citation>
    <scope>NUCLEOTIDE SEQUENCE</scope>
    <source>
        <strain evidence="2">TFB9207</strain>
    </source>
</reference>
<sequence>MSINLYQKRAHLEPILNNVFQDAEGHTVYDCHTPHTISPHRTTTISKSLSNEGREGFEYVAQIDWRTIRSSKIRFANGRLGGQEVEINKYLRKDGWSLMSGTGRNYTFTCEDGEDYTWRNGTLHLRMFRRDDLDNPVAVYTRETFTKGGHLEVFPSAQHLMDEIIVTFIYAEQKNVETTTTTVLASS</sequence>
<feature type="domain" description="DUF6593" evidence="1">
    <location>
        <begin position="15"/>
        <end position="175"/>
    </location>
</feature>
<protein>
    <recommendedName>
        <fullName evidence="1">DUF6593 domain-containing protein</fullName>
    </recommendedName>
</protein>
<evidence type="ECO:0000313" key="2">
    <source>
        <dbReference type="EMBL" id="KAJ3842664.1"/>
    </source>
</evidence>
<dbReference type="Proteomes" id="UP001163846">
    <property type="component" value="Unassembled WGS sequence"/>
</dbReference>